<feature type="domain" description="DUF7825" evidence="3">
    <location>
        <begin position="857"/>
        <end position="1024"/>
    </location>
</feature>
<dbReference type="EMBL" id="CP036264">
    <property type="protein sequence ID" value="QEG00534.1"/>
    <property type="molecule type" value="Genomic_DNA"/>
</dbReference>
<dbReference type="KEGG" id="smam:Mal15_46040"/>
<dbReference type="AlphaFoldDB" id="A0A5B9MI12"/>
<evidence type="ECO:0000313" key="5">
    <source>
        <dbReference type="Proteomes" id="UP000321353"/>
    </source>
</evidence>
<feature type="domain" description="DUF6493" evidence="1">
    <location>
        <begin position="130"/>
        <end position="333"/>
    </location>
</feature>
<evidence type="ECO:0000259" key="1">
    <source>
        <dbReference type="Pfam" id="PF20103"/>
    </source>
</evidence>
<gene>
    <name evidence="4" type="ORF">Mal15_46040</name>
</gene>
<dbReference type="InterPro" id="IPR045472">
    <property type="entry name" value="DUF6493"/>
</dbReference>
<dbReference type="Pfam" id="PF25149">
    <property type="entry name" value="DUF7825"/>
    <property type="match status" value="1"/>
</dbReference>
<dbReference type="Proteomes" id="UP000321353">
    <property type="component" value="Chromosome"/>
</dbReference>
<dbReference type="RefSeq" id="WP_147869757.1">
    <property type="nucleotide sequence ID" value="NZ_CP036264.1"/>
</dbReference>
<reference evidence="4 5" key="1">
    <citation type="submission" date="2019-02" db="EMBL/GenBank/DDBJ databases">
        <title>Planctomycetal bacteria perform biofilm scaping via a novel small molecule.</title>
        <authorList>
            <person name="Jeske O."/>
            <person name="Boedeker C."/>
            <person name="Wiegand S."/>
            <person name="Breitling P."/>
            <person name="Kallscheuer N."/>
            <person name="Jogler M."/>
            <person name="Rohde M."/>
            <person name="Petersen J."/>
            <person name="Medema M.H."/>
            <person name="Surup F."/>
            <person name="Jogler C."/>
        </authorList>
    </citation>
    <scope>NUCLEOTIDE SEQUENCE [LARGE SCALE GENOMIC DNA]</scope>
    <source>
        <strain evidence="4 5">Mal15</strain>
    </source>
</reference>
<sequence length="1063" mass="117999">MTLAQEIRTPEGFLQRLHSVSPKVFAKAVADFTDTDRRKLSNTAQEHAKALRKQEREATTLSGVSMVEMIRRGQSRLERKNLELAAAHLGLLAVAPKSANMIPLTNARALSETWSATEPTEHETAAITILLDRRPDWAQQWLERQLEAGDWSWSLMWPSVKRLLDNGLCAAPDTEGFARFMHFVLRGSDLAERPELAEYIWLQFRHSTGFLNSNGKLRQPTDPAEIQRWSTGAEWLWHNVHHGRVDRGRVIEEALAAYWRDFTNAERATLGKLLEALALTDEEFVKHQAEFRKLISNDSPAVVTFALKMLKAKTAADGFDADAVMRELPRVFPIATKTQPKSALVLLKSLVGKNTKRVECGCHAAAEALRHEEVDVQEAAVKLLEGWSKTFVPTEALQQSLNDVFPAVRSRIEALLAAAGVEVDDADRSDQIDTVEVATEIFREIEGCPPSIRRALALDESLTAATAGALLPRADINALPVDLGRLDTVQPLESVHDLIDAVSEIIGSIQSPMQLERVLDGISRFGADYPDGFTERVAPILARFESNDNRIPPFQDTLFFPSTYGLIFDWMRKNLQTPPARLPKFLSWVTFDPPNIAKSLDLRAGELRRSFLQTRPSLPLLSLPTHEHGWIDPQEFVSRLKQYIDAEQEVCPADLRLGLLRLPPNSAFKSEALIELPDAYQRLLAYLSGEDADVQSDDDPSFWLVAGRSRNPRGNLPELSALKIPDTAWGLVPAEIKVWLANSPSAIEYNARQHQKELAKKQNEGGGTSIGDRLRQAGAGLMAMTGIHLAHAGEGPLVSIEPSGDGAKSEFPTVVMASRVGSFRRWFDGHLPDWAEQWQAMHWPSNTDGNLAIAMVLMLIRMDNNASSWEPSAPALRPLLWSECAWSETALTALWLGLFAKDVDVRAVATDALTEGILDGRAHPDELSPTLVDLLQHPWLKLNRLAESLTEVVRVSSWAAMVVSEVLSAVIASWNDVPRDGHHLLTVQLAALMEVDGQLPEEARQPLQQLKGGSKTAKLAKQLLALEGPNQSGTHNSTARHSNARRRALLEGLQCRMQRLPQF</sequence>
<name>A0A5B9MI12_9BACT</name>
<dbReference type="Pfam" id="PF25148">
    <property type="entry name" value="DUF7824"/>
    <property type="match status" value="1"/>
</dbReference>
<proteinExistence type="predicted"/>
<dbReference type="Pfam" id="PF20103">
    <property type="entry name" value="DUF6493"/>
    <property type="match status" value="1"/>
</dbReference>
<dbReference type="InterPro" id="IPR056727">
    <property type="entry name" value="DUF7825"/>
</dbReference>
<evidence type="ECO:0000259" key="3">
    <source>
        <dbReference type="Pfam" id="PF25149"/>
    </source>
</evidence>
<protein>
    <submittedName>
        <fullName evidence="4">Uncharacterized protein</fullName>
    </submittedName>
</protein>
<keyword evidence="5" id="KW-1185">Reference proteome</keyword>
<evidence type="ECO:0000313" key="4">
    <source>
        <dbReference type="EMBL" id="QEG00534.1"/>
    </source>
</evidence>
<accession>A0A5B9MI12</accession>
<feature type="domain" description="DUF7824" evidence="2">
    <location>
        <begin position="488"/>
        <end position="723"/>
    </location>
</feature>
<evidence type="ECO:0000259" key="2">
    <source>
        <dbReference type="Pfam" id="PF25148"/>
    </source>
</evidence>
<dbReference type="InterPro" id="IPR056726">
    <property type="entry name" value="DUF7824"/>
</dbReference>
<organism evidence="4 5">
    <name type="scientific">Stieleria maiorica</name>
    <dbReference type="NCBI Taxonomy" id="2795974"/>
    <lineage>
        <taxon>Bacteria</taxon>
        <taxon>Pseudomonadati</taxon>
        <taxon>Planctomycetota</taxon>
        <taxon>Planctomycetia</taxon>
        <taxon>Pirellulales</taxon>
        <taxon>Pirellulaceae</taxon>
        <taxon>Stieleria</taxon>
    </lineage>
</organism>